<organism evidence="17 18">
    <name type="scientific">Nonomuraea maritima</name>
    <dbReference type="NCBI Taxonomy" id="683260"/>
    <lineage>
        <taxon>Bacteria</taxon>
        <taxon>Bacillati</taxon>
        <taxon>Actinomycetota</taxon>
        <taxon>Actinomycetes</taxon>
        <taxon>Streptosporangiales</taxon>
        <taxon>Streptosporangiaceae</taxon>
        <taxon>Nonomuraea</taxon>
    </lineage>
</organism>
<comment type="catalytic activity">
    <reaction evidence="1">
        <text>Release of an N-terminal amino acid, Xaa-|-Yaa- from a peptide, amide or arylamide. Xaa is preferably Ala, but may be most amino acids including Pro (slow action). When a terminal hydrophobic residue is followed by a prolyl residue, the two may be released as an intact Xaa-Pro dipeptide.</text>
        <dbReference type="EC" id="3.4.11.2"/>
    </reaction>
</comment>
<keyword evidence="10" id="KW-0862">Zinc</keyword>
<dbReference type="GO" id="GO:0005737">
    <property type="term" value="C:cytoplasm"/>
    <property type="evidence" value="ECO:0007669"/>
    <property type="project" value="TreeGrafter"/>
</dbReference>
<dbReference type="CDD" id="cd09603">
    <property type="entry name" value="M1_APN_like"/>
    <property type="match status" value="1"/>
</dbReference>
<name>A0A1G9I209_9ACTN</name>
<evidence type="ECO:0000256" key="12">
    <source>
        <dbReference type="ARBA" id="ARBA00029811"/>
    </source>
</evidence>
<evidence type="ECO:0000256" key="4">
    <source>
        <dbReference type="ARBA" id="ARBA00012564"/>
    </source>
</evidence>
<dbReference type="InterPro" id="IPR014782">
    <property type="entry name" value="Peptidase_M1_dom"/>
</dbReference>
<dbReference type="InterPro" id="IPR050344">
    <property type="entry name" value="Peptidase_M1_aminopeptidases"/>
</dbReference>
<dbReference type="EC" id="3.4.11.2" evidence="4"/>
<dbReference type="STRING" id="683260.SAMN05421874_11786"/>
<dbReference type="InterPro" id="IPR027268">
    <property type="entry name" value="Peptidase_M4/M1_CTD_sf"/>
</dbReference>
<evidence type="ECO:0000256" key="11">
    <source>
        <dbReference type="ARBA" id="ARBA00023049"/>
    </source>
</evidence>
<keyword evidence="18" id="KW-1185">Reference proteome</keyword>
<reference evidence="17 18" key="1">
    <citation type="submission" date="2016-10" db="EMBL/GenBank/DDBJ databases">
        <authorList>
            <person name="de Groot N.N."/>
        </authorList>
    </citation>
    <scope>NUCLEOTIDE SEQUENCE [LARGE SCALE GENOMIC DNA]</scope>
    <source>
        <strain evidence="17 18">CGMCC 4.5681</strain>
    </source>
</reference>
<protein>
    <recommendedName>
        <fullName evidence="5">Aminopeptidase N</fullName>
        <ecNumber evidence="4">3.4.11.2</ecNumber>
    </recommendedName>
    <alternativeName>
        <fullName evidence="12">Alanine aminopeptidase</fullName>
    </alternativeName>
    <alternativeName>
        <fullName evidence="13">Lysyl aminopeptidase</fullName>
    </alternativeName>
</protein>
<feature type="domain" description="Aminopeptidase N-like N-terminal" evidence="16">
    <location>
        <begin position="56"/>
        <end position="232"/>
    </location>
</feature>
<dbReference type="Gene3D" id="1.10.390.10">
    <property type="entry name" value="Neutral Protease Domain 2"/>
    <property type="match status" value="1"/>
</dbReference>
<evidence type="ECO:0000256" key="6">
    <source>
        <dbReference type="ARBA" id="ARBA00022438"/>
    </source>
</evidence>
<dbReference type="GO" id="GO:0016020">
    <property type="term" value="C:membrane"/>
    <property type="evidence" value="ECO:0007669"/>
    <property type="project" value="TreeGrafter"/>
</dbReference>
<dbReference type="PANTHER" id="PTHR11533">
    <property type="entry name" value="PROTEASE M1 ZINC METALLOPROTEASE"/>
    <property type="match status" value="1"/>
</dbReference>
<keyword evidence="8" id="KW-0479">Metal-binding</keyword>
<evidence type="ECO:0000256" key="7">
    <source>
        <dbReference type="ARBA" id="ARBA00022670"/>
    </source>
</evidence>
<dbReference type="SUPFAM" id="SSF63737">
    <property type="entry name" value="Leukotriene A4 hydrolase N-terminal domain"/>
    <property type="match status" value="1"/>
</dbReference>
<evidence type="ECO:0000256" key="10">
    <source>
        <dbReference type="ARBA" id="ARBA00022833"/>
    </source>
</evidence>
<evidence type="ECO:0000256" key="2">
    <source>
        <dbReference type="ARBA" id="ARBA00001947"/>
    </source>
</evidence>
<dbReference type="GO" id="GO:0070006">
    <property type="term" value="F:metalloaminopeptidase activity"/>
    <property type="evidence" value="ECO:0007669"/>
    <property type="project" value="TreeGrafter"/>
</dbReference>
<keyword evidence="7" id="KW-0645">Protease</keyword>
<keyword evidence="6" id="KW-0031">Aminopeptidase</keyword>
<gene>
    <name evidence="17" type="ORF">SAMN05421874_11786</name>
</gene>
<keyword evidence="11" id="KW-0482">Metalloprotease</keyword>
<dbReference type="Pfam" id="PF01433">
    <property type="entry name" value="Peptidase_M1"/>
    <property type="match status" value="1"/>
</dbReference>
<dbReference type="GO" id="GO:0006508">
    <property type="term" value="P:proteolysis"/>
    <property type="evidence" value="ECO:0007669"/>
    <property type="project" value="UniProtKB-KW"/>
</dbReference>
<dbReference type="PANTHER" id="PTHR11533:SF174">
    <property type="entry name" value="PUROMYCIN-SENSITIVE AMINOPEPTIDASE-RELATED"/>
    <property type="match status" value="1"/>
</dbReference>
<dbReference type="SUPFAM" id="SSF55486">
    <property type="entry name" value="Metalloproteases ('zincins'), catalytic domain"/>
    <property type="match status" value="1"/>
</dbReference>
<dbReference type="GO" id="GO:0043171">
    <property type="term" value="P:peptide catabolic process"/>
    <property type="evidence" value="ECO:0007669"/>
    <property type="project" value="TreeGrafter"/>
</dbReference>
<evidence type="ECO:0000313" key="18">
    <source>
        <dbReference type="Proteomes" id="UP000198683"/>
    </source>
</evidence>
<evidence type="ECO:0000256" key="1">
    <source>
        <dbReference type="ARBA" id="ARBA00000098"/>
    </source>
</evidence>
<dbReference type="Proteomes" id="UP000198683">
    <property type="component" value="Unassembled WGS sequence"/>
</dbReference>
<evidence type="ECO:0000256" key="5">
    <source>
        <dbReference type="ARBA" id="ARBA00015611"/>
    </source>
</evidence>
<dbReference type="GO" id="GO:0042277">
    <property type="term" value="F:peptide binding"/>
    <property type="evidence" value="ECO:0007669"/>
    <property type="project" value="TreeGrafter"/>
</dbReference>
<feature type="chain" id="PRO_5039383555" description="Aminopeptidase N" evidence="14">
    <location>
        <begin position="22"/>
        <end position="497"/>
    </location>
</feature>
<dbReference type="EMBL" id="FNFB01000017">
    <property type="protein sequence ID" value="SDL19280.1"/>
    <property type="molecule type" value="Genomic_DNA"/>
</dbReference>
<evidence type="ECO:0000256" key="8">
    <source>
        <dbReference type="ARBA" id="ARBA00022723"/>
    </source>
</evidence>
<evidence type="ECO:0000259" key="16">
    <source>
        <dbReference type="Pfam" id="PF17900"/>
    </source>
</evidence>
<dbReference type="InterPro" id="IPR045357">
    <property type="entry name" value="Aminopeptidase_N-like_N"/>
</dbReference>
<keyword evidence="9" id="KW-0378">Hydrolase</keyword>
<dbReference type="InterPro" id="IPR042097">
    <property type="entry name" value="Aminopeptidase_N-like_N_sf"/>
</dbReference>
<dbReference type="GO" id="GO:0005615">
    <property type="term" value="C:extracellular space"/>
    <property type="evidence" value="ECO:0007669"/>
    <property type="project" value="TreeGrafter"/>
</dbReference>
<dbReference type="GO" id="GO:0016285">
    <property type="term" value="F:alanyl aminopeptidase activity"/>
    <property type="evidence" value="ECO:0007669"/>
    <property type="project" value="UniProtKB-EC"/>
</dbReference>
<sequence length="497" mass="54346">MFSSRKPGALAGITVAAMVLAGCGVPAASASTAPGARSVGDPLFAYLGNGGYDVASYDVSYDYRTGTTKMDASVRITATATRSLSGFSLDSAVEKIDKVAVDGRPATFRVSGEKLIVTPGRVLPKGHSFRVDVSFRVDRSANPQSPAFPKNEPPHRTAWVNKDDGFALMGQPDRAHLFFPSNDHPSDKAKVTFRITTPKGLQAVANGTLRSRTEKAGHVTYVFSTRDPIPTHVVQAAVGHFTLIKGKGPHGLPLRSYVATPQAARTRRLIDGIPDQMAWLEKKVGRYPFETYGVLGVPEGYQGVALEAATISTYAVENLTGTDADGKVTQQDTQDDKITMMHELTHQYFGDAVAVRDWDQMWISEGHAEFYQVLYAVEKGWRDLDDPSRGLHARYDFDGDKRVESGPPGKMLHARDVLVGTNTAGLLMLFGLREKVGKTTFQRIEKTFFARYRGRAATTQDYIKVANQVSGKNLTGYINDWIYSPTTPPMPGHPDWK</sequence>
<comment type="similarity">
    <text evidence="3">Belongs to the peptidase M1 family.</text>
</comment>
<evidence type="ECO:0000256" key="3">
    <source>
        <dbReference type="ARBA" id="ARBA00010136"/>
    </source>
</evidence>
<dbReference type="Gene3D" id="2.60.40.1730">
    <property type="entry name" value="tricorn interacting facor f3 domain"/>
    <property type="match status" value="1"/>
</dbReference>
<accession>A0A1G9I209</accession>
<dbReference type="PRINTS" id="PR00756">
    <property type="entry name" value="ALADIPTASE"/>
</dbReference>
<proteinExistence type="inferred from homology"/>
<comment type="cofactor">
    <cofactor evidence="2">
        <name>Zn(2+)</name>
        <dbReference type="ChEBI" id="CHEBI:29105"/>
    </cofactor>
</comment>
<dbReference type="AlphaFoldDB" id="A0A1G9I209"/>
<dbReference type="InterPro" id="IPR001930">
    <property type="entry name" value="Peptidase_M1"/>
</dbReference>
<evidence type="ECO:0000256" key="13">
    <source>
        <dbReference type="ARBA" id="ARBA00031533"/>
    </source>
</evidence>
<evidence type="ECO:0000256" key="9">
    <source>
        <dbReference type="ARBA" id="ARBA00022801"/>
    </source>
</evidence>
<evidence type="ECO:0000313" key="17">
    <source>
        <dbReference type="EMBL" id="SDL19280.1"/>
    </source>
</evidence>
<evidence type="ECO:0000256" key="14">
    <source>
        <dbReference type="SAM" id="SignalP"/>
    </source>
</evidence>
<keyword evidence="14" id="KW-0732">Signal</keyword>
<evidence type="ECO:0000259" key="15">
    <source>
        <dbReference type="Pfam" id="PF01433"/>
    </source>
</evidence>
<dbReference type="RefSeq" id="WP_218129143.1">
    <property type="nucleotide sequence ID" value="NZ_FNFB01000017.1"/>
</dbReference>
<dbReference type="Pfam" id="PF17900">
    <property type="entry name" value="Peptidase_M1_N"/>
    <property type="match status" value="1"/>
</dbReference>
<feature type="domain" description="Peptidase M1 membrane alanine aminopeptidase" evidence="15">
    <location>
        <begin position="285"/>
        <end position="481"/>
    </location>
</feature>
<feature type="signal peptide" evidence="14">
    <location>
        <begin position="1"/>
        <end position="21"/>
    </location>
</feature>
<dbReference type="GO" id="GO:0008270">
    <property type="term" value="F:zinc ion binding"/>
    <property type="evidence" value="ECO:0007669"/>
    <property type="project" value="InterPro"/>
</dbReference>
<dbReference type="PROSITE" id="PS51257">
    <property type="entry name" value="PROKAR_LIPOPROTEIN"/>
    <property type="match status" value="1"/>
</dbReference>